<dbReference type="SUPFAM" id="SSF56672">
    <property type="entry name" value="DNA/RNA polymerases"/>
    <property type="match status" value="1"/>
</dbReference>
<organism evidence="2">
    <name type="scientific">Fagus sylvatica</name>
    <name type="common">Beechnut</name>
    <dbReference type="NCBI Taxonomy" id="28930"/>
    <lineage>
        <taxon>Eukaryota</taxon>
        <taxon>Viridiplantae</taxon>
        <taxon>Streptophyta</taxon>
        <taxon>Embryophyta</taxon>
        <taxon>Tracheophyta</taxon>
        <taxon>Spermatophyta</taxon>
        <taxon>Magnoliopsida</taxon>
        <taxon>eudicotyledons</taxon>
        <taxon>Gunneridae</taxon>
        <taxon>Pentapetalae</taxon>
        <taxon>rosids</taxon>
        <taxon>fabids</taxon>
        <taxon>Fagales</taxon>
        <taxon>Fagaceae</taxon>
        <taxon>Fagus</taxon>
    </lineage>
</organism>
<dbReference type="SUPFAM" id="SSF56219">
    <property type="entry name" value="DNase I-like"/>
    <property type="match status" value="1"/>
</dbReference>
<accession>A0A2N9HZ73</accession>
<dbReference type="AlphaFoldDB" id="A0A2N9HZ73"/>
<name>A0A2N9HZ73_FAGSY</name>
<dbReference type="CDD" id="cd01650">
    <property type="entry name" value="RT_nLTR_like"/>
    <property type="match status" value="1"/>
</dbReference>
<reference evidence="2" key="1">
    <citation type="submission" date="2018-02" db="EMBL/GenBank/DDBJ databases">
        <authorList>
            <person name="Cohen D.B."/>
            <person name="Kent A.D."/>
        </authorList>
    </citation>
    <scope>NUCLEOTIDE SEQUENCE</scope>
</reference>
<dbReference type="InterPro" id="IPR043502">
    <property type="entry name" value="DNA/RNA_pol_sf"/>
</dbReference>
<gene>
    <name evidence="2" type="ORF">FSB_LOCUS44945</name>
</gene>
<protein>
    <recommendedName>
        <fullName evidence="1">Reverse transcriptase domain-containing protein</fullName>
    </recommendedName>
</protein>
<dbReference type="PANTHER" id="PTHR33116">
    <property type="entry name" value="REVERSE TRANSCRIPTASE ZINC-BINDING DOMAIN-CONTAINING PROTEIN-RELATED-RELATED"/>
    <property type="match status" value="1"/>
</dbReference>
<dbReference type="InterPro" id="IPR036691">
    <property type="entry name" value="Endo/exonu/phosph_ase_sf"/>
</dbReference>
<dbReference type="Pfam" id="PF00078">
    <property type="entry name" value="RVT_1"/>
    <property type="match status" value="1"/>
</dbReference>
<proteinExistence type="predicted"/>
<dbReference type="InterPro" id="IPR000477">
    <property type="entry name" value="RT_dom"/>
</dbReference>
<feature type="domain" description="Reverse transcriptase" evidence="1">
    <location>
        <begin position="262"/>
        <end position="426"/>
    </location>
</feature>
<sequence length="688" mass="78703">MPWCCTGDFNEITRMSEKSGHRGHNDRQMQEFRKVIDECEFLDLGYRGLPFTCCNNRKGDATTWLRLDRFMATNEWLLQFPSAVVYHLDSTEFEDMWHTERGCEETVIKAWVPKARSPPMFQVQDMIYCCGRDLTKWSHAHFGSVKKQIKEKQEELKLAEEKSTRGQGVKQVLEGIHQSVTAEINSQLLRPYTEMEVSVALKQMAPLKAPGPDEMPPIFYQSYWKFIGNDVVQAVLSSINSGTLLPSINHTFVTLIPKRTGKHGSMALKLDISKAYDRVEWEFLRQVMIKMGFHSQWVSLIMECITTVSYSLLINGEPTGHITLSRGLRQGDPISPYLFLICAEGLNGLLNKEASNGEIHGISICRRSPKLTHLFFADDNLLFCRATQTECQKIQEILQVYEKASGQQLNRSKTTLFFSRNTTQATQEAIKSILGVPSIRQYEKYLGLPSLVGKEKMQCFSKIKERVWSKVKGWKEKLLSQAGREILIKVVWGQKEQERKIHWIKWKKLCQTKEMGGLGFRELQKFNIALLAKQFWRLMNCKDSLLFKVFSPKFFPTGNILEASEKTRGSFAWRSIMQAKDLILAGSSWKVGNGQKIPIRNSNRLPEEGHRRIISPLSNIPPDSRVAKLIMGAPPEMDCEKIQAAFLPYDADAILQIPLSSRSPPDKLIWHATKNGKYSVRSGYHLLL</sequence>
<evidence type="ECO:0000313" key="2">
    <source>
        <dbReference type="EMBL" id="SPD17063.1"/>
    </source>
</evidence>
<dbReference type="EMBL" id="OIVN01004390">
    <property type="protein sequence ID" value="SPD17063.1"/>
    <property type="molecule type" value="Genomic_DNA"/>
</dbReference>
<evidence type="ECO:0000259" key="1">
    <source>
        <dbReference type="Pfam" id="PF00078"/>
    </source>
</evidence>
<dbReference type="Gene3D" id="3.60.10.10">
    <property type="entry name" value="Endonuclease/exonuclease/phosphatase"/>
    <property type="match status" value="1"/>
</dbReference>
<dbReference type="PANTHER" id="PTHR33116:SF86">
    <property type="entry name" value="REVERSE TRANSCRIPTASE DOMAIN-CONTAINING PROTEIN"/>
    <property type="match status" value="1"/>
</dbReference>